<dbReference type="Proteomes" id="UP000274346">
    <property type="component" value="Chromosome"/>
</dbReference>
<dbReference type="EMBL" id="LR131271">
    <property type="protein sequence ID" value="VDR27804.1"/>
    <property type="molecule type" value="Genomic_DNA"/>
</dbReference>
<name>A0A3P8J0E7_RAOTE</name>
<sequence length="75" mass="8222">MVPIRLTAENGAKAALLGEFNLEYTLTCHECFGEGGDDCSGEGAWINTIPIDWTTIKEIWAKGVEYFTAAPQEVK</sequence>
<dbReference type="AlphaFoldDB" id="A0A3P8J0E7"/>
<evidence type="ECO:0000313" key="2">
    <source>
        <dbReference type="Proteomes" id="UP000274346"/>
    </source>
</evidence>
<reference evidence="1 2" key="1">
    <citation type="submission" date="2018-12" db="EMBL/GenBank/DDBJ databases">
        <authorList>
            <consortium name="Pathogen Informatics"/>
        </authorList>
    </citation>
    <scope>NUCLEOTIDE SEQUENCE [LARGE SCALE GENOMIC DNA]</scope>
    <source>
        <strain evidence="1 2">NCTC13098</strain>
    </source>
</reference>
<gene>
    <name evidence="1" type="ORF">NCTC13098_04178</name>
</gene>
<dbReference type="KEGG" id="rtg:NCTC13098_04178"/>
<accession>A0A3P8J0E7</accession>
<protein>
    <submittedName>
        <fullName evidence="1">Uncharacterized protein</fullName>
    </submittedName>
</protein>
<organism evidence="1 2">
    <name type="scientific">Raoultella terrigena</name>
    <name type="common">Klebsiella terrigena</name>
    <dbReference type="NCBI Taxonomy" id="577"/>
    <lineage>
        <taxon>Bacteria</taxon>
        <taxon>Pseudomonadati</taxon>
        <taxon>Pseudomonadota</taxon>
        <taxon>Gammaproteobacteria</taxon>
        <taxon>Enterobacterales</taxon>
        <taxon>Enterobacteriaceae</taxon>
        <taxon>Klebsiella/Raoultella group</taxon>
        <taxon>Raoultella</taxon>
    </lineage>
</organism>
<proteinExistence type="predicted"/>
<evidence type="ECO:0000313" key="1">
    <source>
        <dbReference type="EMBL" id="VDR27804.1"/>
    </source>
</evidence>